<reference evidence="14 15" key="1">
    <citation type="submission" date="2017-04" db="EMBL/GenBank/DDBJ databases">
        <authorList>
            <person name="Afonso C.L."/>
            <person name="Miller P.J."/>
            <person name="Scott M.A."/>
            <person name="Spackman E."/>
            <person name="Goraichik I."/>
            <person name="Dimitrov K.M."/>
            <person name="Suarez D.L."/>
            <person name="Swayne D.E."/>
        </authorList>
    </citation>
    <scope>NUCLEOTIDE SEQUENCE [LARGE SCALE GENOMIC DNA]</scope>
    <source>
        <strain evidence="14 15">DSM 13146</strain>
    </source>
</reference>
<dbReference type="InterPro" id="IPR022634">
    <property type="entry name" value="DNA_polIII_beta_N"/>
</dbReference>
<keyword evidence="4 10" id="KW-0963">Cytoplasm</keyword>
<evidence type="ECO:0000256" key="8">
    <source>
        <dbReference type="ARBA" id="ARBA00022932"/>
    </source>
</evidence>
<dbReference type="GO" id="GO:0008408">
    <property type="term" value="F:3'-5' exonuclease activity"/>
    <property type="evidence" value="ECO:0007669"/>
    <property type="project" value="InterPro"/>
</dbReference>
<organism evidence="14 15">
    <name type="scientific">Desulfacinum hydrothermale DSM 13146</name>
    <dbReference type="NCBI Taxonomy" id="1121390"/>
    <lineage>
        <taxon>Bacteria</taxon>
        <taxon>Pseudomonadati</taxon>
        <taxon>Thermodesulfobacteriota</taxon>
        <taxon>Syntrophobacteria</taxon>
        <taxon>Syntrophobacterales</taxon>
        <taxon>Syntrophobacteraceae</taxon>
        <taxon>Desulfacinum</taxon>
    </lineage>
</organism>
<dbReference type="CDD" id="cd00140">
    <property type="entry name" value="beta_clamp"/>
    <property type="match status" value="1"/>
</dbReference>
<evidence type="ECO:0000256" key="4">
    <source>
        <dbReference type="ARBA" id="ARBA00022490"/>
    </source>
</evidence>
<comment type="subunit">
    <text evidence="10">Forms a ring-shaped head-to-tail homodimer around DNA.</text>
</comment>
<feature type="domain" description="DNA polymerase III beta sliding clamp N-terminal" evidence="11">
    <location>
        <begin position="9"/>
        <end position="126"/>
    </location>
</feature>
<dbReference type="SUPFAM" id="SSF55979">
    <property type="entry name" value="DNA clamp"/>
    <property type="match status" value="3"/>
</dbReference>
<dbReference type="Pfam" id="PF02767">
    <property type="entry name" value="DNA_pol3_beta_2"/>
    <property type="match status" value="1"/>
</dbReference>
<dbReference type="InterPro" id="IPR046938">
    <property type="entry name" value="DNA_clamp_sf"/>
</dbReference>
<keyword evidence="7 10" id="KW-0235">DNA replication</keyword>
<evidence type="ECO:0000259" key="13">
    <source>
        <dbReference type="Pfam" id="PF02768"/>
    </source>
</evidence>
<keyword evidence="15" id="KW-1185">Reference proteome</keyword>
<evidence type="ECO:0000256" key="6">
    <source>
        <dbReference type="ARBA" id="ARBA00022695"/>
    </source>
</evidence>
<evidence type="ECO:0000259" key="11">
    <source>
        <dbReference type="Pfam" id="PF00712"/>
    </source>
</evidence>
<evidence type="ECO:0000256" key="7">
    <source>
        <dbReference type="ARBA" id="ARBA00022705"/>
    </source>
</evidence>
<comment type="similarity">
    <text evidence="2 10">Belongs to the beta sliding clamp family.</text>
</comment>
<dbReference type="Pfam" id="PF02768">
    <property type="entry name" value="DNA_pol3_beta_3"/>
    <property type="match status" value="1"/>
</dbReference>
<feature type="domain" description="DNA polymerase III beta sliding clamp C-terminal" evidence="13">
    <location>
        <begin position="259"/>
        <end position="380"/>
    </location>
</feature>
<keyword evidence="6 10" id="KW-0548">Nucleotidyltransferase</keyword>
<dbReference type="GO" id="GO:0006271">
    <property type="term" value="P:DNA strand elongation involved in DNA replication"/>
    <property type="evidence" value="ECO:0007669"/>
    <property type="project" value="TreeGrafter"/>
</dbReference>
<proteinExistence type="inferred from homology"/>
<comment type="subcellular location">
    <subcellularLocation>
        <location evidence="1 10">Cytoplasm</location>
    </subcellularLocation>
</comment>
<protein>
    <recommendedName>
        <fullName evidence="3 10">Beta sliding clamp</fullName>
    </recommendedName>
</protein>
<dbReference type="GO" id="GO:0003677">
    <property type="term" value="F:DNA binding"/>
    <property type="evidence" value="ECO:0007669"/>
    <property type="project" value="UniProtKB-UniRule"/>
</dbReference>
<dbReference type="PIRSF" id="PIRSF000804">
    <property type="entry name" value="DNA_pol_III_b"/>
    <property type="match status" value="1"/>
</dbReference>
<keyword evidence="9" id="KW-0238">DNA-binding</keyword>
<dbReference type="PANTHER" id="PTHR30478:SF0">
    <property type="entry name" value="BETA SLIDING CLAMP"/>
    <property type="match status" value="1"/>
</dbReference>
<dbReference type="GO" id="GO:0005737">
    <property type="term" value="C:cytoplasm"/>
    <property type="evidence" value="ECO:0007669"/>
    <property type="project" value="UniProtKB-SubCell"/>
</dbReference>
<dbReference type="InterPro" id="IPR022637">
    <property type="entry name" value="DNA_polIII_beta_cen"/>
</dbReference>
<dbReference type="Gene3D" id="3.10.150.10">
    <property type="entry name" value="DNA Polymerase III, subunit A, domain 2"/>
    <property type="match status" value="1"/>
</dbReference>
<dbReference type="OrthoDB" id="8421503at2"/>
<dbReference type="AlphaFoldDB" id="A0A1W1XWY7"/>
<dbReference type="PANTHER" id="PTHR30478">
    <property type="entry name" value="DNA POLYMERASE III SUBUNIT BETA"/>
    <property type="match status" value="1"/>
</dbReference>
<evidence type="ECO:0000256" key="3">
    <source>
        <dbReference type="ARBA" id="ARBA00021035"/>
    </source>
</evidence>
<evidence type="ECO:0000256" key="1">
    <source>
        <dbReference type="ARBA" id="ARBA00004496"/>
    </source>
</evidence>
<evidence type="ECO:0000256" key="2">
    <source>
        <dbReference type="ARBA" id="ARBA00010752"/>
    </source>
</evidence>
<dbReference type="STRING" id="1121390.SAMN02746041_03248"/>
<dbReference type="NCBIfam" id="TIGR00663">
    <property type="entry name" value="dnan"/>
    <property type="match status" value="1"/>
</dbReference>
<dbReference type="GO" id="GO:0003887">
    <property type="term" value="F:DNA-directed DNA polymerase activity"/>
    <property type="evidence" value="ECO:0007669"/>
    <property type="project" value="UniProtKB-UniRule"/>
</dbReference>
<comment type="function">
    <text evidence="10">Confers DNA tethering and processivity to DNA polymerases and other proteins. Acts as a clamp, forming a ring around DNA (a reaction catalyzed by the clamp-loading complex) which diffuses in an ATP-independent manner freely and bidirectionally along dsDNA. Initially characterized for its ability to contact the catalytic subunit of DNA polymerase III (Pol III), a complex, multichain enzyme responsible for most of the replicative synthesis in bacteria; Pol III exhibits 3'-5' exonuclease proofreading activity. The beta chain is required for initiation of replication as well as for processivity of DNA replication.</text>
</comment>
<evidence type="ECO:0000256" key="10">
    <source>
        <dbReference type="PIRNR" id="PIRNR000804"/>
    </source>
</evidence>
<dbReference type="Pfam" id="PF00712">
    <property type="entry name" value="DNA_pol3_beta"/>
    <property type="match status" value="1"/>
</dbReference>
<evidence type="ECO:0000259" key="12">
    <source>
        <dbReference type="Pfam" id="PF02767"/>
    </source>
</evidence>
<dbReference type="SMART" id="SM00480">
    <property type="entry name" value="POL3Bc"/>
    <property type="match status" value="1"/>
</dbReference>
<name>A0A1W1XWY7_9BACT</name>
<evidence type="ECO:0000256" key="5">
    <source>
        <dbReference type="ARBA" id="ARBA00022679"/>
    </source>
</evidence>
<sequence length="382" mass="42550">MEKHGGHNMKFEIPKKDLLSVVGKLVGITNEKTVHPILNGVLIDIADEQQVYLTATDLEISLRAKVEAQVSVSGGVVVPARKFLDVVKMLPGKTVSCRLVDNQLKVASGKTQYKIATWPAEDFPNVSIELPDSMIDVEVESLKRILSRTVCSVASDKDCFDNVLAGVYLHSPGIDGLRVVGCDGHRLSYDQIDDFPALQLLGEQEGIIVPKKGIRETLRLLENADQVSLGLLENRLCIQVPNALLSMQLLEGNYPQYEHVIPDHTTSIMVDVERQVLLGALRRMAVVTDQVHKSIRMTVCSDLLCLEAGTENPMTGTAREEIPASYTGEEFKMTYNINYVMETLQNMQTDNVRIHWVDKNHGGLFLEPDNHNYLTMIMPMNE</sequence>
<feature type="domain" description="DNA polymerase III beta sliding clamp central" evidence="12">
    <location>
        <begin position="137"/>
        <end position="256"/>
    </location>
</feature>
<evidence type="ECO:0000256" key="9">
    <source>
        <dbReference type="ARBA" id="ARBA00023125"/>
    </source>
</evidence>
<gene>
    <name evidence="14" type="ORF">SAMN02746041_03248</name>
</gene>
<evidence type="ECO:0000313" key="15">
    <source>
        <dbReference type="Proteomes" id="UP000192783"/>
    </source>
</evidence>
<keyword evidence="5 10" id="KW-0808">Transferase</keyword>
<keyword evidence="8 10" id="KW-0239">DNA-directed DNA polymerase</keyword>
<accession>A0A1W1XWY7</accession>
<dbReference type="Gene3D" id="3.70.10.10">
    <property type="match status" value="1"/>
</dbReference>
<dbReference type="Proteomes" id="UP000192783">
    <property type="component" value="Unassembled WGS sequence"/>
</dbReference>
<dbReference type="EMBL" id="FWXF01000033">
    <property type="protein sequence ID" value="SMC28377.1"/>
    <property type="molecule type" value="Genomic_DNA"/>
</dbReference>
<dbReference type="InterPro" id="IPR022635">
    <property type="entry name" value="DNA_polIII_beta_C"/>
</dbReference>
<dbReference type="InterPro" id="IPR001001">
    <property type="entry name" value="DNA_polIII_beta"/>
</dbReference>
<dbReference type="GO" id="GO:0009360">
    <property type="term" value="C:DNA polymerase III complex"/>
    <property type="evidence" value="ECO:0007669"/>
    <property type="project" value="InterPro"/>
</dbReference>
<evidence type="ECO:0000313" key="14">
    <source>
        <dbReference type="EMBL" id="SMC28377.1"/>
    </source>
</evidence>